<dbReference type="AlphaFoldDB" id="A0A8H5CYI7"/>
<evidence type="ECO:0008006" key="3">
    <source>
        <dbReference type="Google" id="ProtNLM"/>
    </source>
</evidence>
<gene>
    <name evidence="1" type="ORF">D9758_012821</name>
</gene>
<dbReference type="SUPFAM" id="SSF53098">
    <property type="entry name" value="Ribonuclease H-like"/>
    <property type="match status" value="1"/>
</dbReference>
<dbReference type="OrthoDB" id="2423954at2759"/>
<keyword evidence="2" id="KW-1185">Reference proteome</keyword>
<comment type="caution">
    <text evidence="1">The sequence shown here is derived from an EMBL/GenBank/DDBJ whole genome shotgun (WGS) entry which is preliminary data.</text>
</comment>
<dbReference type="InterPro" id="IPR012337">
    <property type="entry name" value="RNaseH-like_sf"/>
</dbReference>
<accession>A0A8H5CYI7</accession>
<name>A0A8H5CYI7_9AGAR</name>
<protein>
    <recommendedName>
        <fullName evidence="3">DUF659 domain-containing protein</fullName>
    </recommendedName>
</protein>
<dbReference type="Proteomes" id="UP000559256">
    <property type="component" value="Unassembled WGS sequence"/>
</dbReference>
<evidence type="ECO:0000313" key="1">
    <source>
        <dbReference type="EMBL" id="KAF5350331.1"/>
    </source>
</evidence>
<sequence>MLHLSEKVLNSVAEKAYENMSAGTEGLFGTGQCDGWKKIKKNSLIASMVNVEYNDISSEQKTADNLLIIVKEEMKRIYDFFKVILVAWCTDASKYPWLVVLDCWAHQTNLIVSDILKLKVPLIQVADEALGLVKWFNNHSFALRLLVLILPVLTRWTSHYLALHQLTKLKTAFLCMVASDAICTSLIDSVGPDKTKAKKMIQLVKNNGFWVKVESLRDLLHPFAIAANLIQADNCHLNTVFTISTKPQQLLTTEFVMQLFWAFSTSNELAAPGRMWNIMRRVYRRLSCGLEPDNEFQESFVLYYSGCGCWSDNSVNLNYHHESASKQGTYVNLVFVWRELDLVGDTSEFGAGTVSMIRLAMQILSMVTNSAGTEHILSVFGSIHTDN</sequence>
<proteinExistence type="predicted"/>
<dbReference type="EMBL" id="JAACJM010000075">
    <property type="protein sequence ID" value="KAF5350331.1"/>
    <property type="molecule type" value="Genomic_DNA"/>
</dbReference>
<reference evidence="1 2" key="1">
    <citation type="journal article" date="2020" name="ISME J.">
        <title>Uncovering the hidden diversity of litter-decomposition mechanisms in mushroom-forming fungi.</title>
        <authorList>
            <person name="Floudas D."/>
            <person name="Bentzer J."/>
            <person name="Ahren D."/>
            <person name="Johansson T."/>
            <person name="Persson P."/>
            <person name="Tunlid A."/>
        </authorList>
    </citation>
    <scope>NUCLEOTIDE SEQUENCE [LARGE SCALE GENOMIC DNA]</scope>
    <source>
        <strain evidence="1 2">CBS 291.85</strain>
    </source>
</reference>
<evidence type="ECO:0000313" key="2">
    <source>
        <dbReference type="Proteomes" id="UP000559256"/>
    </source>
</evidence>
<organism evidence="1 2">
    <name type="scientific">Tetrapyrgos nigripes</name>
    <dbReference type="NCBI Taxonomy" id="182062"/>
    <lineage>
        <taxon>Eukaryota</taxon>
        <taxon>Fungi</taxon>
        <taxon>Dikarya</taxon>
        <taxon>Basidiomycota</taxon>
        <taxon>Agaricomycotina</taxon>
        <taxon>Agaricomycetes</taxon>
        <taxon>Agaricomycetidae</taxon>
        <taxon>Agaricales</taxon>
        <taxon>Marasmiineae</taxon>
        <taxon>Marasmiaceae</taxon>
        <taxon>Tetrapyrgos</taxon>
    </lineage>
</organism>